<proteinExistence type="predicted"/>
<dbReference type="PANTHER" id="PTHR46163">
    <property type="entry name" value="TYROSINE-PROTEIN PHOSPHATASE-RELATED"/>
    <property type="match status" value="1"/>
</dbReference>
<feature type="compositionally biased region" description="Polar residues" evidence="1">
    <location>
        <begin position="102"/>
        <end position="129"/>
    </location>
</feature>
<dbReference type="Proteomes" id="UP000887575">
    <property type="component" value="Unassembled WGS sequence"/>
</dbReference>
<dbReference type="SUPFAM" id="SSF52540">
    <property type="entry name" value="P-loop containing nucleoside triphosphate hydrolases"/>
    <property type="match status" value="1"/>
</dbReference>
<dbReference type="WBParaSite" id="MBELARI_LOCUS54.1">
    <property type="protein sequence ID" value="MBELARI_LOCUS54.1"/>
    <property type="gene ID" value="MBELARI_LOCUS54"/>
</dbReference>
<evidence type="ECO:0000259" key="3">
    <source>
        <dbReference type="PROSITE" id="PS50056"/>
    </source>
</evidence>
<evidence type="ECO:0000259" key="2">
    <source>
        <dbReference type="PROSITE" id="PS50055"/>
    </source>
</evidence>
<dbReference type="GO" id="GO:0004725">
    <property type="term" value="F:protein tyrosine phosphatase activity"/>
    <property type="evidence" value="ECO:0007669"/>
    <property type="project" value="InterPro"/>
</dbReference>
<dbReference type="PROSITE" id="PS50056">
    <property type="entry name" value="TYR_PHOSPHATASE_2"/>
    <property type="match status" value="1"/>
</dbReference>
<dbReference type="Gene3D" id="3.90.190.10">
    <property type="entry name" value="Protein tyrosine phosphatase superfamily"/>
    <property type="match status" value="1"/>
</dbReference>
<dbReference type="SUPFAM" id="SSF52799">
    <property type="entry name" value="(Phosphotyrosine protein) phosphatases II"/>
    <property type="match status" value="1"/>
</dbReference>
<dbReference type="PROSITE" id="PS50055">
    <property type="entry name" value="TYR_PHOSPHATASE_PTP"/>
    <property type="match status" value="1"/>
</dbReference>
<dbReference type="GO" id="GO:0016887">
    <property type="term" value="F:ATP hydrolysis activity"/>
    <property type="evidence" value="ECO:0007669"/>
    <property type="project" value="InterPro"/>
</dbReference>
<dbReference type="Pfam" id="PF00102">
    <property type="entry name" value="Y_phosphatase"/>
    <property type="match status" value="1"/>
</dbReference>
<dbReference type="GO" id="GO:0005524">
    <property type="term" value="F:ATP binding"/>
    <property type="evidence" value="ECO:0007669"/>
    <property type="project" value="InterPro"/>
</dbReference>
<dbReference type="InterPro" id="IPR052782">
    <property type="entry name" value="Oocyte-zygote_transition_reg"/>
</dbReference>
<sequence>MDLNREQLRTITGGGRGAKIERVLSIASFVGEFDQLNHHHSVLNVSSGFNAKYDFFGYRDLIEPKTIKKKRSQSMEQPRSIPFGVNKAKPTKGPSFFFKSPALNQKPNTQSNRQGSSQTSGSSNIGKNETLNNFMEKQIDLKSMMMRLVAFFHSVSIDKDQQRIHGEYYNNIYLGKRMFGPARKQKFLSTITGGMERRFEILDSQVEYQPFTHIWSDRNPGKCRNPQVTCKDDSRVELLNVAGTEATFIHANLIKGGPLFNSFILTQAPLENTIGDFWQMVWSKKSPYIFMLIGKDDTSRCASYWPKLKGSQYKVQYKGQHKDDDLLIVNLGVDEATDPLFCVTYLEIRHLATKTSFLLEHWQADMNDAKDLEAPLRLLHVSRNCSEPVIVMDHLGISRAGCLVSIETAICSLLRGPAYKHTIYSAIQFVRSQRPFCVETPIQYIYITRCVARFFEHLVGEIPMLQENYQQWLEHRAMRMFLDFDGSLSGHAMLSPRVDPDLLKQVRRPPRSNLKCEAASGMGELPLTLTSITRSEDGGRHEELEENVELSVRRTVSTITQKKEFMTPSMSNANDFKTAGGSKIDNGMCNMTNVFFVARLKDPSVIFIDELDGVATSAEERLLVFGATNRPQELDLAAPRRFAKRLYVPLLEELSRRQMVENSLRQNVHSIPELGEIAQITRGYSGADM</sequence>
<dbReference type="InterPro" id="IPR000387">
    <property type="entry name" value="Tyr_Pase_dom"/>
</dbReference>
<dbReference type="CDD" id="cd00047">
    <property type="entry name" value="PTPc"/>
    <property type="match status" value="1"/>
</dbReference>
<dbReference type="InterPro" id="IPR003595">
    <property type="entry name" value="Tyr_Pase_cat"/>
</dbReference>
<dbReference type="InterPro" id="IPR027417">
    <property type="entry name" value="P-loop_NTPase"/>
</dbReference>
<dbReference type="PANTHER" id="PTHR46163:SF7">
    <property type="entry name" value="PROTEIN TYROSINE PHOSPHATASE-LIKE PROTEIN EGG-3"/>
    <property type="match status" value="1"/>
</dbReference>
<dbReference type="SMART" id="SM00194">
    <property type="entry name" value="PTPc"/>
    <property type="match status" value="1"/>
</dbReference>
<dbReference type="InterPro" id="IPR000242">
    <property type="entry name" value="PTP_cat"/>
</dbReference>
<keyword evidence="4" id="KW-1185">Reference proteome</keyword>
<evidence type="ECO:0000313" key="4">
    <source>
        <dbReference type="Proteomes" id="UP000887575"/>
    </source>
</evidence>
<evidence type="ECO:0000256" key="1">
    <source>
        <dbReference type="SAM" id="MobiDB-lite"/>
    </source>
</evidence>
<dbReference type="AlphaFoldDB" id="A0AAF3FEF0"/>
<reference evidence="5" key="1">
    <citation type="submission" date="2024-02" db="UniProtKB">
        <authorList>
            <consortium name="WormBaseParasite"/>
        </authorList>
    </citation>
    <scope>IDENTIFICATION</scope>
</reference>
<dbReference type="SMART" id="SM00404">
    <property type="entry name" value="PTPc_motif"/>
    <property type="match status" value="1"/>
</dbReference>
<feature type="domain" description="Tyrosine specific protein phosphatases" evidence="3">
    <location>
        <begin position="370"/>
        <end position="445"/>
    </location>
</feature>
<feature type="region of interest" description="Disordered" evidence="1">
    <location>
        <begin position="69"/>
        <end position="129"/>
    </location>
</feature>
<organism evidence="4 5">
    <name type="scientific">Mesorhabditis belari</name>
    <dbReference type="NCBI Taxonomy" id="2138241"/>
    <lineage>
        <taxon>Eukaryota</taxon>
        <taxon>Metazoa</taxon>
        <taxon>Ecdysozoa</taxon>
        <taxon>Nematoda</taxon>
        <taxon>Chromadorea</taxon>
        <taxon>Rhabditida</taxon>
        <taxon>Rhabditina</taxon>
        <taxon>Rhabditomorpha</taxon>
        <taxon>Rhabditoidea</taxon>
        <taxon>Rhabditidae</taxon>
        <taxon>Mesorhabditinae</taxon>
        <taxon>Mesorhabditis</taxon>
    </lineage>
</organism>
<dbReference type="Gene3D" id="1.10.8.60">
    <property type="match status" value="1"/>
</dbReference>
<accession>A0AAF3FEF0</accession>
<name>A0AAF3FEF0_9BILA</name>
<dbReference type="PROSITE" id="PS00674">
    <property type="entry name" value="AAA"/>
    <property type="match status" value="1"/>
</dbReference>
<dbReference type="PRINTS" id="PR00700">
    <property type="entry name" value="PRTYPHPHTASE"/>
</dbReference>
<dbReference type="InterPro" id="IPR003960">
    <property type="entry name" value="ATPase_AAA_CS"/>
</dbReference>
<feature type="domain" description="Tyrosine-protein phosphatase" evidence="2">
    <location>
        <begin position="195"/>
        <end position="454"/>
    </location>
</feature>
<evidence type="ECO:0000313" key="5">
    <source>
        <dbReference type="WBParaSite" id="MBELARI_LOCUS54.1"/>
    </source>
</evidence>
<dbReference type="Gene3D" id="3.40.50.300">
    <property type="entry name" value="P-loop containing nucleotide triphosphate hydrolases"/>
    <property type="match status" value="1"/>
</dbReference>
<protein>
    <submittedName>
        <fullName evidence="5">Tyrosine-protein phosphatase domain-containing protein</fullName>
    </submittedName>
</protein>
<dbReference type="InterPro" id="IPR029021">
    <property type="entry name" value="Prot-tyrosine_phosphatase-like"/>
</dbReference>